<gene>
    <name evidence="2" type="ORF">PoB_004833300</name>
</gene>
<sequence>MLEQLSTPSFCDETTRCHTPGNISAGGLRSSPESTDSISGQCRQPALFFAKRPKQANVKSCAEFLRTPASVGGSTQSGTAISTSYSSRHQHNALIVTSETSETLSSRSAENLPSPSCHYYHRCGPLNVPKNASQNSSDTSKMPEAIRNQQYPSRHKELSQEKSDSILSPLEEDTSRSSPKPFSKLSDNRRSKCRSAAGTKRSSHTKQNSSAGVTKIINTITTSRTKRRLELISFSNIWIADKTRLKAY</sequence>
<name>A0AAV4BRS1_9GAST</name>
<protein>
    <submittedName>
        <fullName evidence="2">Uncharacterized protein</fullName>
    </submittedName>
</protein>
<dbReference type="EMBL" id="BLXT01005284">
    <property type="protein sequence ID" value="GFO21828.1"/>
    <property type="molecule type" value="Genomic_DNA"/>
</dbReference>
<accession>A0AAV4BRS1</accession>
<feature type="region of interest" description="Disordered" evidence="1">
    <location>
        <begin position="128"/>
        <end position="210"/>
    </location>
</feature>
<feature type="compositionally biased region" description="Basic and acidic residues" evidence="1">
    <location>
        <begin position="154"/>
        <end position="164"/>
    </location>
</feature>
<organism evidence="2 3">
    <name type="scientific">Plakobranchus ocellatus</name>
    <dbReference type="NCBI Taxonomy" id="259542"/>
    <lineage>
        <taxon>Eukaryota</taxon>
        <taxon>Metazoa</taxon>
        <taxon>Spiralia</taxon>
        <taxon>Lophotrochozoa</taxon>
        <taxon>Mollusca</taxon>
        <taxon>Gastropoda</taxon>
        <taxon>Heterobranchia</taxon>
        <taxon>Euthyneura</taxon>
        <taxon>Panpulmonata</taxon>
        <taxon>Sacoglossa</taxon>
        <taxon>Placobranchoidea</taxon>
        <taxon>Plakobranchidae</taxon>
        <taxon>Plakobranchus</taxon>
    </lineage>
</organism>
<feature type="compositionally biased region" description="Polar residues" evidence="1">
    <location>
        <begin position="130"/>
        <end position="140"/>
    </location>
</feature>
<dbReference type="Proteomes" id="UP000735302">
    <property type="component" value="Unassembled WGS sequence"/>
</dbReference>
<dbReference type="AlphaFoldDB" id="A0AAV4BRS1"/>
<feature type="compositionally biased region" description="Polar residues" evidence="1">
    <location>
        <begin position="72"/>
        <end position="87"/>
    </location>
</feature>
<evidence type="ECO:0000313" key="3">
    <source>
        <dbReference type="Proteomes" id="UP000735302"/>
    </source>
</evidence>
<comment type="caution">
    <text evidence="2">The sequence shown here is derived from an EMBL/GenBank/DDBJ whole genome shotgun (WGS) entry which is preliminary data.</text>
</comment>
<evidence type="ECO:0000313" key="2">
    <source>
        <dbReference type="EMBL" id="GFO21828.1"/>
    </source>
</evidence>
<keyword evidence="3" id="KW-1185">Reference proteome</keyword>
<proteinExistence type="predicted"/>
<reference evidence="2 3" key="1">
    <citation type="journal article" date="2021" name="Elife">
        <title>Chloroplast acquisition without the gene transfer in kleptoplastic sea slugs, Plakobranchus ocellatus.</title>
        <authorList>
            <person name="Maeda T."/>
            <person name="Takahashi S."/>
            <person name="Yoshida T."/>
            <person name="Shimamura S."/>
            <person name="Takaki Y."/>
            <person name="Nagai Y."/>
            <person name="Toyoda A."/>
            <person name="Suzuki Y."/>
            <person name="Arimoto A."/>
            <person name="Ishii H."/>
            <person name="Satoh N."/>
            <person name="Nishiyama T."/>
            <person name="Hasebe M."/>
            <person name="Maruyama T."/>
            <person name="Minagawa J."/>
            <person name="Obokata J."/>
            <person name="Shigenobu S."/>
        </authorList>
    </citation>
    <scope>NUCLEOTIDE SEQUENCE [LARGE SCALE GENOMIC DNA]</scope>
</reference>
<feature type="region of interest" description="Disordered" evidence="1">
    <location>
        <begin position="68"/>
        <end position="88"/>
    </location>
</feature>
<evidence type="ECO:0000256" key="1">
    <source>
        <dbReference type="SAM" id="MobiDB-lite"/>
    </source>
</evidence>